<dbReference type="GO" id="GO:0005886">
    <property type="term" value="C:plasma membrane"/>
    <property type="evidence" value="ECO:0007669"/>
    <property type="project" value="TreeGrafter"/>
</dbReference>
<dbReference type="CDD" id="cd08662">
    <property type="entry name" value="M13"/>
    <property type="match status" value="1"/>
</dbReference>
<sequence>MQHKVLNIIGIIAVAVAIAAAYFITRPKEKIMNAGIKTENMDLTVRPGDDFFDYATLGWRNKNPIPADYTRYGAFEILRDTNLERVRKIARTDDGKIGTLYDIAMDADKLNADGVTPVQPYLDEIDNIKSVADLPAYLGKMHTFASAFWGDGVGLDEKNSEYYLYNIGQGGIGLSRDYYFDTDEKSAEIRAKYREFIAKQLENFGVDANADEIYAFEERMAKSFYPKEKLRDPAANYHKMTVDEVKKEFPNFDWDAYLTARGATAAKEININQPEAIKESIAIMNDTDIAVIRDYLKYRIISAADTLLDDTTYEISFDFFNRTMAGQLEQKPRWKRAVALLDDTLGEEIGRLYVEEYFSPDAKERMQELVKNLQRALGMRIENLTWMSDETKKQALEKLNSFNAKIGYPDKWRDYSKLDIDADVSLWDNIVRVSEFEDAFWIAKIGQKKDPTIWYMNAHEVNAYYDPSSNEVCFPAGILQYPFFDMAADDAFNYGAIGSVIGHEMTHGFDDSGRQFDADGNLRDWWTADDAAGFTARANVMRDYFNNIEVAPGVHANGEFTLGENLADYGGLTVSYTAYTQFGTPGNVIDGMTPSMRFFTAYAGVWAQNIRDEEVLRLTKMDEHSLGRWRVNGILPHIDAWYDAFGVAPGDKLYIAPEKRVKLW</sequence>
<evidence type="ECO:0000256" key="2">
    <source>
        <dbReference type="ARBA" id="ARBA00007357"/>
    </source>
</evidence>
<dbReference type="InterPro" id="IPR000718">
    <property type="entry name" value="Peptidase_M13"/>
</dbReference>
<keyword evidence="6" id="KW-0862">Zinc</keyword>
<organism evidence="11 12">
    <name type="scientific">Candidatus Enterousia excrementavium</name>
    <dbReference type="NCBI Taxonomy" id="2840789"/>
    <lineage>
        <taxon>Bacteria</taxon>
        <taxon>Pseudomonadati</taxon>
        <taxon>Pseudomonadota</taxon>
        <taxon>Alphaproteobacteria</taxon>
        <taxon>Candidatus Enterousia</taxon>
    </lineage>
</organism>
<protein>
    <submittedName>
        <fullName evidence="11">M13 family metallopeptidase</fullName>
    </submittedName>
</protein>
<dbReference type="Gene3D" id="1.10.1380.10">
    <property type="entry name" value="Neutral endopeptidase , domain2"/>
    <property type="match status" value="1"/>
</dbReference>
<comment type="caution">
    <text evidence="11">The sequence shown here is derived from an EMBL/GenBank/DDBJ whole genome shotgun (WGS) entry which is preliminary data.</text>
</comment>
<evidence type="ECO:0000256" key="1">
    <source>
        <dbReference type="ARBA" id="ARBA00001947"/>
    </source>
</evidence>
<dbReference type="Pfam" id="PF01431">
    <property type="entry name" value="Peptidase_M13"/>
    <property type="match status" value="1"/>
</dbReference>
<dbReference type="PANTHER" id="PTHR11733:SF167">
    <property type="entry name" value="FI17812P1-RELATED"/>
    <property type="match status" value="1"/>
</dbReference>
<dbReference type="GO" id="GO:0016485">
    <property type="term" value="P:protein processing"/>
    <property type="evidence" value="ECO:0007669"/>
    <property type="project" value="TreeGrafter"/>
</dbReference>
<evidence type="ECO:0000256" key="4">
    <source>
        <dbReference type="ARBA" id="ARBA00022723"/>
    </source>
</evidence>
<dbReference type="InterPro" id="IPR042089">
    <property type="entry name" value="Peptidase_M13_dom_2"/>
</dbReference>
<dbReference type="GO" id="GO:0004222">
    <property type="term" value="F:metalloendopeptidase activity"/>
    <property type="evidence" value="ECO:0007669"/>
    <property type="project" value="InterPro"/>
</dbReference>
<feature type="transmembrane region" description="Helical" evidence="8">
    <location>
        <begin position="6"/>
        <end position="24"/>
    </location>
</feature>
<keyword evidence="8" id="KW-0812">Transmembrane</keyword>
<keyword evidence="8" id="KW-0472">Membrane</keyword>
<keyword evidence="3" id="KW-0645">Protease</keyword>
<dbReference type="GO" id="GO:0046872">
    <property type="term" value="F:metal ion binding"/>
    <property type="evidence" value="ECO:0007669"/>
    <property type="project" value="UniProtKB-KW"/>
</dbReference>
<keyword evidence="4" id="KW-0479">Metal-binding</keyword>
<comment type="similarity">
    <text evidence="2">Belongs to the peptidase M13 family.</text>
</comment>
<evidence type="ECO:0000256" key="5">
    <source>
        <dbReference type="ARBA" id="ARBA00022801"/>
    </source>
</evidence>
<dbReference type="PROSITE" id="PS51885">
    <property type="entry name" value="NEPRILYSIN"/>
    <property type="match status" value="1"/>
</dbReference>
<reference evidence="11" key="1">
    <citation type="submission" date="2020-10" db="EMBL/GenBank/DDBJ databases">
        <authorList>
            <person name="Gilroy R."/>
        </authorList>
    </citation>
    <scope>NUCLEOTIDE SEQUENCE</scope>
    <source>
        <strain evidence="11">B1-16210</strain>
    </source>
</reference>
<evidence type="ECO:0000256" key="3">
    <source>
        <dbReference type="ARBA" id="ARBA00022670"/>
    </source>
</evidence>
<feature type="domain" description="Peptidase M13 N-terminal" evidence="10">
    <location>
        <begin position="47"/>
        <end position="409"/>
    </location>
</feature>
<dbReference type="PRINTS" id="PR00786">
    <property type="entry name" value="NEPRILYSIN"/>
</dbReference>
<keyword evidence="7" id="KW-0482">Metalloprotease</keyword>
<feature type="domain" description="Peptidase M13 C-terminal" evidence="9">
    <location>
        <begin position="462"/>
        <end position="661"/>
    </location>
</feature>
<keyword evidence="8" id="KW-1133">Transmembrane helix</keyword>
<evidence type="ECO:0000256" key="8">
    <source>
        <dbReference type="SAM" id="Phobius"/>
    </source>
</evidence>
<evidence type="ECO:0000313" key="11">
    <source>
        <dbReference type="EMBL" id="MBO8406887.1"/>
    </source>
</evidence>
<dbReference type="AlphaFoldDB" id="A0A940DCP3"/>
<gene>
    <name evidence="11" type="ORF">IAC77_00285</name>
</gene>
<dbReference type="PANTHER" id="PTHR11733">
    <property type="entry name" value="ZINC METALLOPROTEASE FAMILY M13 NEPRILYSIN-RELATED"/>
    <property type="match status" value="1"/>
</dbReference>
<dbReference type="EMBL" id="JADINE010000004">
    <property type="protein sequence ID" value="MBO8406887.1"/>
    <property type="molecule type" value="Genomic_DNA"/>
</dbReference>
<dbReference type="InterPro" id="IPR024079">
    <property type="entry name" value="MetalloPept_cat_dom_sf"/>
</dbReference>
<dbReference type="InterPro" id="IPR008753">
    <property type="entry name" value="Peptidase_M13_N"/>
</dbReference>
<dbReference type="Pfam" id="PF05649">
    <property type="entry name" value="Peptidase_M13_N"/>
    <property type="match status" value="1"/>
</dbReference>
<keyword evidence="5" id="KW-0378">Hydrolase</keyword>
<proteinExistence type="inferred from homology"/>
<evidence type="ECO:0000256" key="7">
    <source>
        <dbReference type="ARBA" id="ARBA00023049"/>
    </source>
</evidence>
<evidence type="ECO:0000259" key="9">
    <source>
        <dbReference type="Pfam" id="PF01431"/>
    </source>
</evidence>
<dbReference type="SUPFAM" id="SSF55486">
    <property type="entry name" value="Metalloproteases ('zincins'), catalytic domain"/>
    <property type="match status" value="1"/>
</dbReference>
<dbReference type="Proteomes" id="UP000721442">
    <property type="component" value="Unassembled WGS sequence"/>
</dbReference>
<evidence type="ECO:0000259" key="10">
    <source>
        <dbReference type="Pfam" id="PF05649"/>
    </source>
</evidence>
<evidence type="ECO:0000313" key="12">
    <source>
        <dbReference type="Proteomes" id="UP000721442"/>
    </source>
</evidence>
<evidence type="ECO:0000256" key="6">
    <source>
        <dbReference type="ARBA" id="ARBA00022833"/>
    </source>
</evidence>
<accession>A0A940DCP3</accession>
<dbReference type="InterPro" id="IPR018497">
    <property type="entry name" value="Peptidase_M13_C"/>
</dbReference>
<comment type="cofactor">
    <cofactor evidence="1">
        <name>Zn(2+)</name>
        <dbReference type="ChEBI" id="CHEBI:29105"/>
    </cofactor>
</comment>
<dbReference type="Gene3D" id="3.40.390.10">
    <property type="entry name" value="Collagenase (Catalytic Domain)"/>
    <property type="match status" value="1"/>
</dbReference>
<reference evidence="11" key="2">
    <citation type="journal article" date="2021" name="PeerJ">
        <title>Extensive microbial diversity within the chicken gut microbiome revealed by metagenomics and culture.</title>
        <authorList>
            <person name="Gilroy R."/>
            <person name="Ravi A."/>
            <person name="Getino M."/>
            <person name="Pursley I."/>
            <person name="Horton D.L."/>
            <person name="Alikhan N.F."/>
            <person name="Baker D."/>
            <person name="Gharbi K."/>
            <person name="Hall N."/>
            <person name="Watson M."/>
            <person name="Adriaenssens E.M."/>
            <person name="Foster-Nyarko E."/>
            <person name="Jarju S."/>
            <person name="Secka A."/>
            <person name="Antonio M."/>
            <person name="Oren A."/>
            <person name="Chaudhuri R.R."/>
            <person name="La Ragione R."/>
            <person name="Hildebrand F."/>
            <person name="Pallen M.J."/>
        </authorList>
    </citation>
    <scope>NUCLEOTIDE SEQUENCE</scope>
    <source>
        <strain evidence="11">B1-16210</strain>
    </source>
</reference>
<name>A0A940DCP3_9PROT</name>